<feature type="non-terminal residue" evidence="1">
    <location>
        <position position="1"/>
    </location>
</feature>
<proteinExistence type="predicted"/>
<protein>
    <submittedName>
        <fullName evidence="1">SFRICE_038092</fullName>
    </submittedName>
</protein>
<gene>
    <name evidence="1" type="ORF">SFRICE_038092</name>
</gene>
<feature type="non-terminal residue" evidence="1">
    <location>
        <position position="121"/>
    </location>
</feature>
<organism evidence="1">
    <name type="scientific">Spodoptera frugiperda</name>
    <name type="common">Fall armyworm</name>
    <dbReference type="NCBI Taxonomy" id="7108"/>
    <lineage>
        <taxon>Eukaryota</taxon>
        <taxon>Metazoa</taxon>
        <taxon>Ecdysozoa</taxon>
        <taxon>Arthropoda</taxon>
        <taxon>Hexapoda</taxon>
        <taxon>Insecta</taxon>
        <taxon>Pterygota</taxon>
        <taxon>Neoptera</taxon>
        <taxon>Endopterygota</taxon>
        <taxon>Lepidoptera</taxon>
        <taxon>Glossata</taxon>
        <taxon>Ditrysia</taxon>
        <taxon>Noctuoidea</taxon>
        <taxon>Noctuidae</taxon>
        <taxon>Amphipyrinae</taxon>
        <taxon>Spodoptera</taxon>
    </lineage>
</organism>
<reference evidence="1" key="1">
    <citation type="submission" date="2016-07" db="EMBL/GenBank/DDBJ databases">
        <authorList>
            <person name="Bretaudeau A."/>
        </authorList>
    </citation>
    <scope>NUCLEOTIDE SEQUENCE</scope>
    <source>
        <strain evidence="1">Rice</strain>
        <tissue evidence="1">Whole body</tissue>
    </source>
</reference>
<dbReference type="EMBL" id="ODYU01005255">
    <property type="protein sequence ID" value="SOQ45924.1"/>
    <property type="molecule type" value="Genomic_DNA"/>
</dbReference>
<dbReference type="AlphaFoldDB" id="A0A2H1W088"/>
<sequence>PPYNDYLTKTLGPFTFSRCYIRTYFALGSRATRVYIRCSSLAPQEQLENLCDIVVRQDLMNARLARWLGNWLPCSVSRVRFPHGTTLCVIHRLLFRESNGFTDLPYRQAHLVRENFEMKKH</sequence>
<evidence type="ECO:0000313" key="1">
    <source>
        <dbReference type="EMBL" id="SOQ45924.1"/>
    </source>
</evidence>
<name>A0A2H1W088_SPOFR</name>
<accession>A0A2H1W088</accession>